<dbReference type="EMBL" id="JBHTJH010000003">
    <property type="protein sequence ID" value="MFD0861056.1"/>
    <property type="molecule type" value="Genomic_DNA"/>
</dbReference>
<name>A0ABW3CTI6_9FLAO</name>
<keyword evidence="4" id="KW-1185">Reference proteome</keyword>
<protein>
    <submittedName>
        <fullName evidence="3">DUF4296 domain-containing protein</fullName>
    </submittedName>
</protein>
<evidence type="ECO:0000313" key="4">
    <source>
        <dbReference type="Proteomes" id="UP001596978"/>
    </source>
</evidence>
<feature type="domain" description="DUF4296" evidence="2">
    <location>
        <begin position="27"/>
        <end position="103"/>
    </location>
</feature>
<evidence type="ECO:0000256" key="1">
    <source>
        <dbReference type="SAM" id="MobiDB-lite"/>
    </source>
</evidence>
<reference evidence="4" key="1">
    <citation type="journal article" date="2019" name="Int. J. Syst. Evol. Microbiol.">
        <title>The Global Catalogue of Microorganisms (GCM) 10K type strain sequencing project: providing services to taxonomists for standard genome sequencing and annotation.</title>
        <authorList>
            <consortium name="The Broad Institute Genomics Platform"/>
            <consortium name="The Broad Institute Genome Sequencing Center for Infectious Disease"/>
            <person name="Wu L."/>
            <person name="Ma J."/>
        </authorList>
    </citation>
    <scope>NUCLEOTIDE SEQUENCE [LARGE SCALE GENOMIC DNA]</scope>
    <source>
        <strain evidence="4">CCUG 62952</strain>
    </source>
</reference>
<evidence type="ECO:0000313" key="3">
    <source>
        <dbReference type="EMBL" id="MFD0861056.1"/>
    </source>
</evidence>
<dbReference type="Pfam" id="PF14129">
    <property type="entry name" value="DUF4296"/>
    <property type="match status" value="1"/>
</dbReference>
<proteinExistence type="predicted"/>
<comment type="caution">
    <text evidence="3">The sequence shown here is derived from an EMBL/GenBank/DDBJ whole genome shotgun (WGS) entry which is preliminary data.</text>
</comment>
<dbReference type="RefSeq" id="WP_386403353.1">
    <property type="nucleotide sequence ID" value="NZ_JBHTJH010000003.1"/>
</dbReference>
<dbReference type="Proteomes" id="UP001596978">
    <property type="component" value="Unassembled WGS sequence"/>
</dbReference>
<dbReference type="InterPro" id="IPR025381">
    <property type="entry name" value="DUF4296"/>
</dbReference>
<feature type="region of interest" description="Disordered" evidence="1">
    <location>
        <begin position="116"/>
        <end position="145"/>
    </location>
</feature>
<gene>
    <name evidence="3" type="ORF">ACFQ1M_02450</name>
</gene>
<dbReference type="PROSITE" id="PS51257">
    <property type="entry name" value="PROKAR_LIPOPROTEIN"/>
    <property type="match status" value="1"/>
</dbReference>
<accession>A0ABW3CTI6</accession>
<organism evidence="3 4">
    <name type="scientific">Sungkyunkwania multivorans</name>
    <dbReference type="NCBI Taxonomy" id="1173618"/>
    <lineage>
        <taxon>Bacteria</taxon>
        <taxon>Pseudomonadati</taxon>
        <taxon>Bacteroidota</taxon>
        <taxon>Flavobacteriia</taxon>
        <taxon>Flavobacteriales</taxon>
        <taxon>Flavobacteriaceae</taxon>
        <taxon>Sungkyunkwania</taxon>
    </lineage>
</organism>
<evidence type="ECO:0000259" key="2">
    <source>
        <dbReference type="Pfam" id="PF14129"/>
    </source>
</evidence>
<sequence>MRIPFCYISVLLIVLISCKEKEVVPRPENLISEDKMEDILFDVYFLNATKGYSAGTLSSWKIKPEDFIYEKYQIDSLSFAQSNIYYASNPQKYAALFNKVELRFIALKDSIDKKMRTSNEKRKETKNKTERSQKMREKIKDSTEE</sequence>